<dbReference type="GO" id="GO:0005737">
    <property type="term" value="C:cytoplasm"/>
    <property type="evidence" value="ECO:0007669"/>
    <property type="project" value="TreeGrafter"/>
</dbReference>
<proteinExistence type="inferred from homology"/>
<dbReference type="GO" id="GO:0000105">
    <property type="term" value="P:L-histidine biosynthetic process"/>
    <property type="evidence" value="ECO:0007669"/>
    <property type="project" value="UniProtKB-UniRule"/>
</dbReference>
<keyword evidence="4 8" id="KW-0028">Amino-acid biosynthesis</keyword>
<evidence type="ECO:0000313" key="11">
    <source>
        <dbReference type="EMBL" id="GAP84779.2"/>
    </source>
</evidence>
<dbReference type="AlphaFoldDB" id="A0A1W2TAX4"/>
<evidence type="ECO:0000256" key="2">
    <source>
        <dbReference type="ARBA" id="ARBA00009152"/>
    </source>
</evidence>
<protein>
    <recommendedName>
        <fullName evidence="3 8">Histidinol-phosphatase</fullName>
        <shortName evidence="8">HolPase</shortName>
        <ecNumber evidence="3 8">3.1.3.15</ecNumber>
    </recommendedName>
</protein>
<evidence type="ECO:0000256" key="9">
    <source>
        <dbReference type="SAM" id="MobiDB-lite"/>
    </source>
</evidence>
<evidence type="ECO:0000256" key="8">
    <source>
        <dbReference type="RuleBase" id="RU366003"/>
    </source>
</evidence>
<name>A0A1W2TAX4_ROSNE</name>
<dbReference type="OrthoDB" id="5957391at2759"/>
<dbReference type="InterPro" id="IPR004013">
    <property type="entry name" value="PHP_dom"/>
</dbReference>
<dbReference type="Gene3D" id="3.20.20.140">
    <property type="entry name" value="Metal-dependent hydrolases"/>
    <property type="match status" value="1"/>
</dbReference>
<sequence length="376" mass="40963">MHSHSGQFCPGHAKDQLEDVVKHAIGLGYTTMGLTEHMPRTGLEDLYPEELDDPEGSLAALAPRHAAYMEEAQRLRALYAPQIALLVGFEGEWMRPAYRELVTALAAHPAVDYFVGSLHHVNGVPIDYDREYYARAMASVVVVAEPAAAAAATSTTTNGSITTNGTANATTTTTTTTTANGIAAPNGIPAGATTANVNGKAAVDVEAREERMYERYYDEQYDMLVGLSPRVVGHFDLIRLMSADPGRDVRRWPGVWERIERNLAFVAAYGGWLECNSSALRKGLAEPYPCRPIAEKWISLGGKFTLSDDSHGIAQLGTNYGRALDFLSSLNVTTLWTLRREPCHQDRENGKPTKAGLTEVAVPIDDVRTVVSKWSS</sequence>
<dbReference type="InterPro" id="IPR016195">
    <property type="entry name" value="Pol/histidinol_Pase-like"/>
</dbReference>
<evidence type="ECO:0000256" key="6">
    <source>
        <dbReference type="ARBA" id="ARBA00023102"/>
    </source>
</evidence>
<dbReference type="SUPFAM" id="SSF89550">
    <property type="entry name" value="PHP domain-like"/>
    <property type="match status" value="1"/>
</dbReference>
<evidence type="ECO:0000256" key="7">
    <source>
        <dbReference type="ARBA" id="ARBA00049158"/>
    </source>
</evidence>
<evidence type="ECO:0000259" key="10">
    <source>
        <dbReference type="Pfam" id="PF02811"/>
    </source>
</evidence>
<keyword evidence="12" id="KW-1185">Reference proteome</keyword>
<organism evidence="11">
    <name type="scientific">Rosellinia necatrix</name>
    <name type="common">White root-rot fungus</name>
    <dbReference type="NCBI Taxonomy" id="77044"/>
    <lineage>
        <taxon>Eukaryota</taxon>
        <taxon>Fungi</taxon>
        <taxon>Dikarya</taxon>
        <taxon>Ascomycota</taxon>
        <taxon>Pezizomycotina</taxon>
        <taxon>Sordariomycetes</taxon>
        <taxon>Xylariomycetidae</taxon>
        <taxon>Xylariales</taxon>
        <taxon>Xylariaceae</taxon>
        <taxon>Rosellinia</taxon>
    </lineage>
</organism>
<gene>
    <name evidence="11" type="ORF">SAMD00023353_0800880</name>
</gene>
<dbReference type="OMA" id="DYDRPMY"/>
<feature type="region of interest" description="Disordered" evidence="9">
    <location>
        <begin position="153"/>
        <end position="183"/>
    </location>
</feature>
<accession>A0A1W2TAX4</accession>
<keyword evidence="5 8" id="KW-0378">Hydrolase</keyword>
<dbReference type="Proteomes" id="UP000054516">
    <property type="component" value="Unassembled WGS sequence"/>
</dbReference>
<comment type="similarity">
    <text evidence="2 8">Belongs to the PHP hydrolase family. HisK subfamily.</text>
</comment>
<evidence type="ECO:0000256" key="4">
    <source>
        <dbReference type="ARBA" id="ARBA00022605"/>
    </source>
</evidence>
<dbReference type="Pfam" id="PF02811">
    <property type="entry name" value="PHP"/>
    <property type="match status" value="1"/>
</dbReference>
<dbReference type="PANTHER" id="PTHR21039">
    <property type="entry name" value="HISTIDINOL PHOSPHATASE-RELATED"/>
    <property type="match status" value="1"/>
</dbReference>
<dbReference type="GO" id="GO:0004401">
    <property type="term" value="F:histidinol-phosphatase activity"/>
    <property type="evidence" value="ECO:0007669"/>
    <property type="project" value="UniProtKB-UniRule"/>
</dbReference>
<dbReference type="UniPathway" id="UPA00031">
    <property type="reaction ID" value="UER00013"/>
</dbReference>
<dbReference type="InterPro" id="IPR010140">
    <property type="entry name" value="Histidinol_P_phosphatase_HisJ"/>
</dbReference>
<dbReference type="EC" id="3.1.3.15" evidence="3 8"/>
<feature type="domain" description="PHP" evidence="10">
    <location>
        <begin position="1"/>
        <end position="136"/>
    </location>
</feature>
<comment type="catalytic activity">
    <reaction evidence="7 8">
        <text>L-histidinol phosphate + H2O = L-histidinol + phosphate</text>
        <dbReference type="Rhea" id="RHEA:14465"/>
        <dbReference type="ChEBI" id="CHEBI:15377"/>
        <dbReference type="ChEBI" id="CHEBI:43474"/>
        <dbReference type="ChEBI" id="CHEBI:57699"/>
        <dbReference type="ChEBI" id="CHEBI:57980"/>
        <dbReference type="EC" id="3.1.3.15"/>
    </reaction>
</comment>
<keyword evidence="6 8" id="KW-0368">Histidine biosynthesis</keyword>
<dbReference type="EMBL" id="DF977453">
    <property type="protein sequence ID" value="GAP84779.2"/>
    <property type="molecule type" value="Genomic_DNA"/>
</dbReference>
<evidence type="ECO:0000256" key="5">
    <source>
        <dbReference type="ARBA" id="ARBA00022801"/>
    </source>
</evidence>
<dbReference type="STRING" id="77044.A0A1W2TAX4"/>
<dbReference type="CDD" id="cd12110">
    <property type="entry name" value="PHP_HisPPase_Hisj_like"/>
    <property type="match status" value="1"/>
</dbReference>
<dbReference type="NCBIfam" id="TIGR01856">
    <property type="entry name" value="hisJ_fam"/>
    <property type="match status" value="1"/>
</dbReference>
<dbReference type="PANTHER" id="PTHR21039:SF0">
    <property type="entry name" value="HISTIDINOL-PHOSPHATASE"/>
    <property type="match status" value="1"/>
</dbReference>
<evidence type="ECO:0000256" key="1">
    <source>
        <dbReference type="ARBA" id="ARBA00004970"/>
    </source>
</evidence>
<comment type="pathway">
    <text evidence="1 8">Amino-acid biosynthesis; L-histidine biosynthesis; L-histidine from 5-phospho-alpha-D-ribose 1-diphosphate: step 8/9.</text>
</comment>
<evidence type="ECO:0000256" key="3">
    <source>
        <dbReference type="ARBA" id="ARBA00013085"/>
    </source>
</evidence>
<reference evidence="11" key="1">
    <citation type="submission" date="2016-03" db="EMBL/GenBank/DDBJ databases">
        <title>Draft genome sequence of Rosellinia necatrix.</title>
        <authorList>
            <person name="Kanematsu S."/>
        </authorList>
    </citation>
    <scope>NUCLEOTIDE SEQUENCE [LARGE SCALE GENOMIC DNA]</scope>
    <source>
        <strain evidence="11">W97</strain>
    </source>
</reference>
<evidence type="ECO:0000313" key="12">
    <source>
        <dbReference type="Proteomes" id="UP000054516"/>
    </source>
</evidence>